<protein>
    <recommendedName>
        <fullName evidence="3">Transposase</fullName>
    </recommendedName>
</protein>
<name>A0A8I0TUH0_9ACTN</name>
<proteinExistence type="predicted"/>
<dbReference type="AlphaFoldDB" id="A0A8I0TUH0"/>
<dbReference type="EMBL" id="JADBGF010000001">
    <property type="protein sequence ID" value="MBE1600006.1"/>
    <property type="molecule type" value="Genomic_DNA"/>
</dbReference>
<gene>
    <name evidence="1" type="ORF">H4687_006135</name>
</gene>
<comment type="caution">
    <text evidence="1">The sequence shown here is derived from an EMBL/GenBank/DDBJ whole genome shotgun (WGS) entry which is preliminary data.</text>
</comment>
<sequence length="49" mass="5409">MAACRRDGLDSSHNRESIRRTFGIATRHDDNLTLGAASENEAFHPARAL</sequence>
<organism evidence="1 2">
    <name type="scientific">Streptomyces stelliscabiei</name>
    <dbReference type="NCBI Taxonomy" id="146820"/>
    <lineage>
        <taxon>Bacteria</taxon>
        <taxon>Bacillati</taxon>
        <taxon>Actinomycetota</taxon>
        <taxon>Actinomycetes</taxon>
        <taxon>Kitasatosporales</taxon>
        <taxon>Streptomycetaceae</taxon>
        <taxon>Streptomyces</taxon>
    </lineage>
</organism>
<reference evidence="1 2" key="1">
    <citation type="submission" date="2020-10" db="EMBL/GenBank/DDBJ databases">
        <title>Sequencing the genomes of 1000 actinobacteria strains.</title>
        <authorList>
            <person name="Klenk H.-P."/>
        </authorList>
    </citation>
    <scope>NUCLEOTIDE SEQUENCE [LARGE SCALE GENOMIC DNA]</scope>
    <source>
        <strain evidence="1 2">DSM 41803</strain>
    </source>
</reference>
<evidence type="ECO:0000313" key="2">
    <source>
        <dbReference type="Proteomes" id="UP000629287"/>
    </source>
</evidence>
<evidence type="ECO:0008006" key="3">
    <source>
        <dbReference type="Google" id="ProtNLM"/>
    </source>
</evidence>
<accession>A0A8I0TUH0</accession>
<keyword evidence="2" id="KW-1185">Reference proteome</keyword>
<evidence type="ECO:0000313" key="1">
    <source>
        <dbReference type="EMBL" id="MBE1600006.1"/>
    </source>
</evidence>
<dbReference type="Proteomes" id="UP000629287">
    <property type="component" value="Unassembled WGS sequence"/>
</dbReference>